<name>A0AAN0WBK7_HEYCO</name>
<dbReference type="AlphaFoldDB" id="A0AAN0WBK7"/>
<sequence length="46" mass="5168">MLFQQDRLSLSNAKSSFKSALKDITGFFTCGIVLLNLFKGQFVLCH</sequence>
<evidence type="ECO:0000313" key="1">
    <source>
        <dbReference type="EMBL" id="AJO22123.1"/>
    </source>
</evidence>
<keyword evidence="2" id="KW-1185">Reference proteome</keyword>
<dbReference type="Proteomes" id="UP000032024">
    <property type="component" value="Chromosome"/>
</dbReference>
<proteinExistence type="predicted"/>
<organism evidence="1 2">
    <name type="scientific">Heyndrickxia coagulans</name>
    <name type="common">Weizmannia coagulans</name>
    <dbReference type="NCBI Taxonomy" id="1398"/>
    <lineage>
        <taxon>Bacteria</taxon>
        <taxon>Bacillati</taxon>
        <taxon>Bacillota</taxon>
        <taxon>Bacilli</taxon>
        <taxon>Bacillales</taxon>
        <taxon>Bacillaceae</taxon>
        <taxon>Heyndrickxia</taxon>
    </lineage>
</organism>
<dbReference type="EMBL" id="CP010525">
    <property type="protein sequence ID" value="AJO22123.1"/>
    <property type="molecule type" value="Genomic_DNA"/>
</dbReference>
<gene>
    <name evidence="1" type="ORF">SB48_HM08orf02082</name>
</gene>
<protein>
    <submittedName>
        <fullName evidence="1">Uncharacterized protein</fullName>
    </submittedName>
</protein>
<accession>A0AAN0WBK7</accession>
<reference evidence="2" key="1">
    <citation type="submission" date="2015-01" db="EMBL/GenBank/DDBJ databases">
        <title>Comparative genome analysis of Bacillus coagulans HM-08, Clostridium butyricum HM-68, Bacillus subtilis HM-66 and Bacillus paralicheniformis BL-09.</title>
        <authorList>
            <person name="Zhang H."/>
        </authorList>
    </citation>
    <scope>NUCLEOTIDE SEQUENCE [LARGE SCALE GENOMIC DNA]</scope>
    <source>
        <strain evidence="2">HM-08</strain>
    </source>
</reference>
<evidence type="ECO:0000313" key="2">
    <source>
        <dbReference type="Proteomes" id="UP000032024"/>
    </source>
</evidence>